<feature type="transmembrane region" description="Helical" evidence="5">
    <location>
        <begin position="256"/>
        <end position="274"/>
    </location>
</feature>
<dbReference type="PANTHER" id="PTHR12570:SF9">
    <property type="entry name" value="MAGNESIUM TRANSPORTER NIPA8-RELATED"/>
    <property type="match status" value="1"/>
</dbReference>
<dbReference type="OrthoDB" id="165382at2759"/>
<feature type="transmembrane region" description="Helical" evidence="5">
    <location>
        <begin position="6"/>
        <end position="27"/>
    </location>
</feature>
<keyword evidence="4 5" id="KW-0472">Membrane</keyword>
<keyword evidence="7" id="KW-1185">Reference proteome</keyword>
<feature type="transmembrane region" description="Helical" evidence="5">
    <location>
        <begin position="224"/>
        <end position="244"/>
    </location>
</feature>
<reference evidence="7" key="1">
    <citation type="submission" date="2017-03" db="EMBL/GenBank/DDBJ databases">
        <title>Phytopthora megakarya and P. palmivora, two closely related causual agents of cacao black pod achieved similar genome size and gene model numbers by different mechanisms.</title>
        <authorList>
            <person name="Ali S."/>
            <person name="Shao J."/>
            <person name="Larry D.J."/>
            <person name="Kronmiller B."/>
            <person name="Shen D."/>
            <person name="Strem M.D."/>
            <person name="Melnick R.L."/>
            <person name="Guiltinan M.J."/>
            <person name="Tyler B.M."/>
            <person name="Meinhardt L.W."/>
            <person name="Bailey B.A."/>
        </authorList>
    </citation>
    <scope>NUCLEOTIDE SEQUENCE [LARGE SCALE GENOMIC DNA]</scope>
    <source>
        <strain evidence="7">zdho120</strain>
    </source>
</reference>
<feature type="transmembrane region" description="Helical" evidence="5">
    <location>
        <begin position="39"/>
        <end position="62"/>
    </location>
</feature>
<keyword evidence="3 5" id="KW-1133">Transmembrane helix</keyword>
<comment type="subcellular location">
    <subcellularLocation>
        <location evidence="1">Membrane</location>
        <topology evidence="1">Multi-pass membrane protein</topology>
    </subcellularLocation>
</comment>
<evidence type="ECO:0000256" key="2">
    <source>
        <dbReference type="ARBA" id="ARBA00022692"/>
    </source>
</evidence>
<dbReference type="EMBL" id="NBNE01000549">
    <property type="protein sequence ID" value="OWZ18706.1"/>
    <property type="molecule type" value="Genomic_DNA"/>
</dbReference>
<dbReference type="AlphaFoldDB" id="A0A225WM22"/>
<evidence type="ECO:0000256" key="1">
    <source>
        <dbReference type="ARBA" id="ARBA00004141"/>
    </source>
</evidence>
<feature type="transmembrane region" description="Helical" evidence="5">
    <location>
        <begin position="129"/>
        <end position="147"/>
    </location>
</feature>
<keyword evidence="2 5" id="KW-0812">Transmembrane</keyword>
<dbReference type="GO" id="GO:0016020">
    <property type="term" value="C:membrane"/>
    <property type="evidence" value="ECO:0007669"/>
    <property type="project" value="UniProtKB-SubCell"/>
</dbReference>
<protein>
    <submittedName>
        <fullName evidence="6">Uncharacterized protein</fullName>
    </submittedName>
</protein>
<gene>
    <name evidence="6" type="ORF">PHMEG_0007155</name>
</gene>
<feature type="transmembrane region" description="Helical" evidence="5">
    <location>
        <begin position="159"/>
        <end position="183"/>
    </location>
</feature>
<dbReference type="PANTHER" id="PTHR12570">
    <property type="match status" value="1"/>
</dbReference>
<feature type="transmembrane region" description="Helical" evidence="5">
    <location>
        <begin position="82"/>
        <end position="109"/>
    </location>
</feature>
<evidence type="ECO:0000313" key="7">
    <source>
        <dbReference type="Proteomes" id="UP000198211"/>
    </source>
</evidence>
<dbReference type="InterPro" id="IPR008521">
    <property type="entry name" value="Mg_trans_NIPA"/>
</dbReference>
<comment type="caution">
    <text evidence="6">The sequence shown here is derived from an EMBL/GenBank/DDBJ whole genome shotgun (WGS) entry which is preliminary data.</text>
</comment>
<dbReference type="Proteomes" id="UP000198211">
    <property type="component" value="Unassembled WGS sequence"/>
</dbReference>
<evidence type="ECO:0000256" key="5">
    <source>
        <dbReference type="SAM" id="Phobius"/>
    </source>
</evidence>
<evidence type="ECO:0000256" key="3">
    <source>
        <dbReference type="ARBA" id="ARBA00022989"/>
    </source>
</evidence>
<sequence length="320" mass="34527">MTSHLWVIGVSLSLTATLFGTLGKVLLKLAHTSSQALSVKAAATVCVFLLNPVFDAMSYAYAAQTLLVVQLQSNPVFDAMSYAYAAQSILAPMAGFSVVWNIVLSPYLLNEKLSTHDLRGSAVILSRIFIEYAVFAVFTAVALVWMICSYDKKSGWRRFAFGALSGLVGGNLFFLKASVELLAEGGAIWSNPETYIIFVAALSSAGGGIYVLDRGLREYDALYLVAIYQAFLILIGSISGVIFFHEISGMNSWWQLVVYPLSICTTVGGIIVLSEKHTEHCDPVYPSGSINGVKQGEISPLIVSQNGIKNGYKHGSVEVV</sequence>
<name>A0A225WM22_9STRA</name>
<feature type="transmembrane region" description="Helical" evidence="5">
    <location>
        <begin position="195"/>
        <end position="212"/>
    </location>
</feature>
<organism evidence="6 7">
    <name type="scientific">Phytophthora megakarya</name>
    <dbReference type="NCBI Taxonomy" id="4795"/>
    <lineage>
        <taxon>Eukaryota</taxon>
        <taxon>Sar</taxon>
        <taxon>Stramenopiles</taxon>
        <taxon>Oomycota</taxon>
        <taxon>Peronosporomycetes</taxon>
        <taxon>Peronosporales</taxon>
        <taxon>Peronosporaceae</taxon>
        <taxon>Phytophthora</taxon>
    </lineage>
</organism>
<dbReference type="GO" id="GO:0015095">
    <property type="term" value="F:magnesium ion transmembrane transporter activity"/>
    <property type="evidence" value="ECO:0007669"/>
    <property type="project" value="InterPro"/>
</dbReference>
<evidence type="ECO:0000313" key="6">
    <source>
        <dbReference type="EMBL" id="OWZ18706.1"/>
    </source>
</evidence>
<evidence type="ECO:0000256" key="4">
    <source>
        <dbReference type="ARBA" id="ARBA00023136"/>
    </source>
</evidence>
<proteinExistence type="predicted"/>
<accession>A0A225WM22</accession>